<dbReference type="PANTHER" id="PTHR36766">
    <property type="entry name" value="PLANT BROAD-SPECTRUM MILDEW RESISTANCE PROTEIN RPW8"/>
    <property type="match status" value="1"/>
</dbReference>
<keyword evidence="1" id="KW-0479">Metal-binding</keyword>
<dbReference type="Pfam" id="PF00931">
    <property type="entry name" value="NB-ARC"/>
    <property type="match status" value="1"/>
</dbReference>
<dbReference type="GO" id="GO:0008270">
    <property type="term" value="F:zinc ion binding"/>
    <property type="evidence" value="ECO:0007669"/>
    <property type="project" value="UniProtKB-KW"/>
</dbReference>
<dbReference type="Pfam" id="PF02892">
    <property type="entry name" value="zf-BED"/>
    <property type="match status" value="1"/>
</dbReference>
<dbReference type="SMART" id="SM00614">
    <property type="entry name" value="ZnF_BED"/>
    <property type="match status" value="1"/>
</dbReference>
<dbReference type="Gene3D" id="3.80.10.10">
    <property type="entry name" value="Ribonuclease Inhibitor"/>
    <property type="match status" value="4"/>
</dbReference>
<dbReference type="Proteomes" id="UP000011116">
    <property type="component" value="Chromosome 6H"/>
</dbReference>
<dbReference type="GO" id="GO:0003677">
    <property type="term" value="F:DNA binding"/>
    <property type="evidence" value="ECO:0007669"/>
    <property type="project" value="InterPro"/>
</dbReference>
<dbReference type="PRINTS" id="PR00364">
    <property type="entry name" value="DISEASERSIST"/>
</dbReference>
<evidence type="ECO:0000256" key="1">
    <source>
        <dbReference type="ARBA" id="ARBA00022723"/>
    </source>
</evidence>
<dbReference type="ExpressionAtlas" id="A0A287V8H8">
    <property type="expression patterns" value="baseline"/>
</dbReference>
<feature type="compositionally biased region" description="Polar residues" evidence="5">
    <location>
        <begin position="215"/>
        <end position="225"/>
    </location>
</feature>
<reference evidence="7" key="1">
    <citation type="journal article" date="2012" name="Nature">
        <title>A physical, genetic and functional sequence assembly of the barley genome.</title>
        <authorList>
            <consortium name="The International Barley Genome Sequencing Consortium"/>
            <person name="Mayer K.F."/>
            <person name="Waugh R."/>
            <person name="Brown J.W."/>
            <person name="Schulman A."/>
            <person name="Langridge P."/>
            <person name="Platzer M."/>
            <person name="Fincher G.B."/>
            <person name="Muehlbauer G.J."/>
            <person name="Sato K."/>
            <person name="Close T.J."/>
            <person name="Wise R.P."/>
            <person name="Stein N."/>
        </authorList>
    </citation>
    <scope>NUCLEOTIDE SEQUENCE [LARGE SCALE GENOMIC DNA]</scope>
    <source>
        <strain evidence="7">cv. Morex</strain>
    </source>
</reference>
<dbReference type="InterPro" id="IPR036388">
    <property type="entry name" value="WH-like_DNA-bd_sf"/>
</dbReference>
<dbReference type="GeneID" id="123404052"/>
<dbReference type="GO" id="GO:0043531">
    <property type="term" value="F:ADP binding"/>
    <property type="evidence" value="ECO:0007669"/>
    <property type="project" value="InterPro"/>
</dbReference>
<dbReference type="KEGG" id="hvg:123404052"/>
<dbReference type="Pfam" id="PF23559">
    <property type="entry name" value="WHD_DRP"/>
    <property type="match status" value="1"/>
</dbReference>
<evidence type="ECO:0000313" key="6">
    <source>
        <dbReference type="EnsemblPlants" id="HORVU.MOREX.r3.6HG0632390.1"/>
    </source>
</evidence>
<gene>
    <name evidence="6" type="primary">LOC123404052</name>
</gene>
<feature type="compositionally biased region" description="Low complexity" evidence="5">
    <location>
        <begin position="190"/>
        <end position="203"/>
    </location>
</feature>
<dbReference type="InterPro" id="IPR003656">
    <property type="entry name" value="Znf_BED"/>
</dbReference>
<dbReference type="InterPro" id="IPR032675">
    <property type="entry name" value="LRR_dom_sf"/>
</dbReference>
<keyword evidence="4" id="KW-0862">Zinc</keyword>
<dbReference type="SMART" id="SM00367">
    <property type="entry name" value="LRR_CC"/>
    <property type="match status" value="5"/>
</dbReference>
<keyword evidence="7" id="KW-1185">Reference proteome</keyword>
<keyword evidence="2" id="KW-0863">Zinc-finger</keyword>
<dbReference type="InterPro" id="IPR006553">
    <property type="entry name" value="Leu-rich_rpt_Cys-con_subtyp"/>
</dbReference>
<dbReference type="Gene3D" id="1.10.10.10">
    <property type="entry name" value="Winged helix-like DNA-binding domain superfamily/Winged helix DNA-binding domain"/>
    <property type="match status" value="1"/>
</dbReference>
<keyword evidence="3" id="KW-0611">Plant defense</keyword>
<dbReference type="GO" id="GO:0006952">
    <property type="term" value="P:defense response"/>
    <property type="evidence" value="ECO:0007669"/>
    <property type="project" value="UniProtKB-KW"/>
</dbReference>
<reference evidence="6" key="2">
    <citation type="submission" date="2020-10" db="EMBL/GenBank/DDBJ databases">
        <authorList>
            <person name="Scholz U."/>
            <person name="Mascher M."/>
            <person name="Fiebig A."/>
        </authorList>
    </citation>
    <scope>NUCLEOTIDE SEQUENCE [LARGE SCALE GENOMIC DNA]</scope>
    <source>
        <strain evidence="6">cv. Morex</strain>
    </source>
</reference>
<evidence type="ECO:0000313" key="7">
    <source>
        <dbReference type="Proteomes" id="UP000011116"/>
    </source>
</evidence>
<dbReference type="EnsemblPlants" id="HORVU.MOREX.r3.6HG0632390.1">
    <property type="protein sequence ID" value="HORVU.MOREX.r3.6HG0632390.1"/>
    <property type="gene ID" value="HORVU.MOREX.r3.6HG0632390"/>
</dbReference>
<dbReference type="OrthoDB" id="683516at2759"/>
<organism evidence="6 7">
    <name type="scientific">Hordeum vulgare subsp. vulgare</name>
    <name type="common">Domesticated barley</name>
    <dbReference type="NCBI Taxonomy" id="112509"/>
    <lineage>
        <taxon>Eukaryota</taxon>
        <taxon>Viridiplantae</taxon>
        <taxon>Streptophyta</taxon>
        <taxon>Embryophyta</taxon>
        <taxon>Tracheophyta</taxon>
        <taxon>Spermatophyta</taxon>
        <taxon>Magnoliopsida</taxon>
        <taxon>Liliopsida</taxon>
        <taxon>Poales</taxon>
        <taxon>Poaceae</taxon>
        <taxon>BOP clade</taxon>
        <taxon>Pooideae</taxon>
        <taxon>Triticodae</taxon>
        <taxon>Triticeae</taxon>
        <taxon>Hordeinae</taxon>
        <taxon>Hordeum</taxon>
    </lineage>
</organism>
<dbReference type="PANTHER" id="PTHR36766:SF73">
    <property type="entry name" value="NB-ARC DOMAIN-CONTAINING PROTEIN"/>
    <property type="match status" value="1"/>
</dbReference>
<accession>A0A287V8H8</accession>
<dbReference type="Gene3D" id="3.40.50.300">
    <property type="entry name" value="P-loop containing nucleotide triphosphate hydrolases"/>
    <property type="match status" value="1"/>
</dbReference>
<evidence type="ECO:0000256" key="3">
    <source>
        <dbReference type="ARBA" id="ARBA00022821"/>
    </source>
</evidence>
<evidence type="ECO:0000256" key="4">
    <source>
        <dbReference type="ARBA" id="ARBA00022833"/>
    </source>
</evidence>
<proteinExistence type="predicted"/>
<feature type="region of interest" description="Disordered" evidence="5">
    <location>
        <begin position="108"/>
        <end position="128"/>
    </location>
</feature>
<sequence>MEAVEDDTTLEAAIGWLADTILANLPRIHQAAGLGNDIGKLKCEVEAVEMVVSAVQGRSAGNKPLARSLAAVKELLYDADDVIDELDGYRLQQEFQPETLLQTDGHGTLQTHENSRVNADHVQSSSNSRLRSKEWVHFDIIESEQNGGPSRARCNYCEKEIMCTTKMGTSVLSNHLKSKACSRKREETEPSSSTADATTTPAPVVTGSRKRMRTGQESSHITAANPNGRWNKDAFSERIQEITSQLQGKHGVITRLLKILPSDSVGANSSNCRTTISDPRRRTSGLFQGKVYGRAQERGSIKTLIEEHTSTAGVTVLPIVGIGGVGKTALAQLVYNDPAVESHFVHKIWIWVSKDFDEMRLTREMLDCVSQETYDGLCSFTKLQEVLKGHIKSKRVLLILDDIWEVMDDCRWNKLLAPFKCDDGANGNMIILTTRKPSVAKKRGTIEPINLDGLTSGHFWLLFKSCAFGDEKYEAQASLTDLGQEISQRLKGNPLAAQTAGALLRDNPTVDHWSNILKTEDWKSLQHTGGIMSALKLSYDELPYHVQRCYSYCSIFPYGYIFLAEELVRLWISQGFVKHDHSNKSLEEIGRCYLTDLLNLGLFEQVERKTSYFVSQTFYVMSGLMHDFATLVSRTECATLDGFQCTDVFPTVHHLSIVTSSVYQRDNQTKNIPRNEKIEFFLQNICISIRKLRTLVLIGEYDSFFFKAFKDVFEKAHNLRLLQMSATPADFNSFLGSLVNPTCLRYLRLHEAKQRGLQSLAYSTHVHTEQKALPHVLSKFFHLQVIDVAFLMPLHMLHVEDCGEWRILPSLEMLRFLKRLKLSDMLGVREVLVPPLEELVLDGMPDLQRCFCTSVGDMKSSIRVLEIQRCPILEVFDLFQKGHNYEIEHTAWFPGLKKLTMHDCPHLQVQIALPPSATFSEIFIMGVSKNMTMQGSSMETFKIDGNLLPYDLFGERIALDDQNLAFHNLKDIKYLKISMCTKLTSISFKGLSQLSSLKSLEIWSCGELFTSDDVPEHTHQDMITANDAALPALESLSIRSCGITGKWLSLILQHSPTLKELELYYCPQLKGKIQSNLLPASEALSSGYLDDALRSSIRALSGYVADARPISVVDGVVHIPLNLRKIKICGCPHLIFDGTKEGFAGFTSLVEEVEEDGQENGRCLLPQSLEQLVWRHYSRKSLRPCFMGNLTCLKKLEVGIGSLEYLQLDSCTALEELNIQCCECLFLLEGMESLGTLRSLVLSNNSMLQSLDLNSCTALERLEIYYCGSLFTVEGLRSLVNLKHLEIVDSPTEGISSHSQELFPALENLKTDDVSHLKTSFCKGLTCLRSLTLFYLDATRQTDDQERALLLLRSLQKLCFEGCEDLVDLPAGLGGLLSLKTLMIKICDRISGLPKKGLPPSLEKLDIWCCSDELSEGCRSLATSKLEVKIDGDYVD</sequence>
<dbReference type="PROSITE" id="PS50808">
    <property type="entry name" value="ZF_BED"/>
    <property type="match status" value="1"/>
</dbReference>
<reference evidence="6" key="3">
    <citation type="submission" date="2022-01" db="UniProtKB">
        <authorList>
            <consortium name="EnsemblPlants"/>
        </authorList>
    </citation>
    <scope>IDENTIFICATION</scope>
    <source>
        <strain evidence="6">subsp. vulgare</strain>
    </source>
</reference>
<dbReference type="InterPro" id="IPR002182">
    <property type="entry name" value="NB-ARC"/>
</dbReference>
<dbReference type="SUPFAM" id="SSF52058">
    <property type="entry name" value="L domain-like"/>
    <property type="match status" value="1"/>
</dbReference>
<dbReference type="Gramene" id="HORVU.MOREX.r3.6HG0632390.1">
    <property type="protein sequence ID" value="HORVU.MOREX.r3.6HG0632390.1"/>
    <property type="gene ID" value="HORVU.MOREX.r3.6HG0632390"/>
</dbReference>
<dbReference type="SUPFAM" id="SSF52047">
    <property type="entry name" value="RNI-like"/>
    <property type="match status" value="1"/>
</dbReference>
<protein>
    <submittedName>
        <fullName evidence="6">Uncharacterized protein</fullName>
    </submittedName>
</protein>
<evidence type="ECO:0000256" key="2">
    <source>
        <dbReference type="ARBA" id="ARBA00022771"/>
    </source>
</evidence>
<feature type="region of interest" description="Disordered" evidence="5">
    <location>
        <begin position="179"/>
        <end position="230"/>
    </location>
</feature>
<dbReference type="InterPro" id="IPR058922">
    <property type="entry name" value="WHD_DRP"/>
</dbReference>
<dbReference type="InterPro" id="IPR027417">
    <property type="entry name" value="P-loop_NTPase"/>
</dbReference>
<dbReference type="RefSeq" id="XP_044953904.1">
    <property type="nucleotide sequence ID" value="XM_045097969.1"/>
</dbReference>
<evidence type="ECO:0000256" key="5">
    <source>
        <dbReference type="SAM" id="MobiDB-lite"/>
    </source>
</evidence>
<name>A0A287V8H8_HORVV</name>
<dbReference type="SUPFAM" id="SSF52540">
    <property type="entry name" value="P-loop containing nucleoside triphosphate hydrolases"/>
    <property type="match status" value="1"/>
</dbReference>